<dbReference type="InterPro" id="IPR003439">
    <property type="entry name" value="ABC_transporter-like_ATP-bd"/>
</dbReference>
<evidence type="ECO:0000256" key="3">
    <source>
        <dbReference type="ARBA" id="ARBA00022519"/>
    </source>
</evidence>
<dbReference type="Gene3D" id="3.40.50.300">
    <property type="entry name" value="P-loop containing nucleotide triphosphate hydrolases"/>
    <property type="match status" value="1"/>
</dbReference>
<organism evidence="7 8">
    <name type="scientific">Paraburkholderia edwinii</name>
    <dbReference type="NCBI Taxonomy" id="2861782"/>
    <lineage>
        <taxon>Bacteria</taxon>
        <taxon>Pseudomonadati</taxon>
        <taxon>Pseudomonadota</taxon>
        <taxon>Betaproteobacteria</taxon>
        <taxon>Burkholderiales</taxon>
        <taxon>Burkholderiaceae</taxon>
        <taxon>Paraburkholderia</taxon>
    </lineage>
</organism>
<dbReference type="SUPFAM" id="SSF52540">
    <property type="entry name" value="P-loop containing nucleoside triphosphate hydrolases"/>
    <property type="match status" value="1"/>
</dbReference>
<dbReference type="PROSITE" id="PS50893">
    <property type="entry name" value="ABC_TRANSPORTER_2"/>
    <property type="match status" value="1"/>
</dbReference>
<dbReference type="PANTHER" id="PTHR43875:SF1">
    <property type="entry name" value="OSMOPROTECTIVE COMPOUNDS UPTAKE ATP-BINDING PROTEIN GGTA"/>
    <property type="match status" value="1"/>
</dbReference>
<dbReference type="InterPro" id="IPR017871">
    <property type="entry name" value="ABC_transporter-like_CS"/>
</dbReference>
<sequence length="428" mass="44941">MAGVELSGVTRRYGAHVAADAVNLAVADGEFVALVGPSGCGKSTLLRLIAGLDWPDAGAIRIGGRDVAELAAADRDVAMVFQNYALYPHLTIRQNLATPLALRRMRAWERMPLMWRLSAASRQRHARIDADVAAAADALGIGALLERKPGALSGGQRQRVALGRAIVRQPSVFLYDEPLSNLDAELRASMRSEIVELHRRLNVATIYVTHDQVEAMTMADKIAVMRGGRILQFGTPAGLYTQPATLDVARTLGTPGIGVLQATVRAASRGLATASGFVLPLAVNAVDATEGASVSVGLRAEHLALTGIGQHGALPARVLHVECLGADTLVHVGLYGADVGAAVHVTANVTAASPIGKPHRAQSESQQRLIVRTPRGLSDPMPVPRPGDAVGVLPDLSRALVFDETGRRIAHDVIASGAAAATRQFAHG</sequence>
<keyword evidence="1" id="KW-0813">Transport</keyword>
<keyword evidence="2" id="KW-1003">Cell membrane</keyword>
<evidence type="ECO:0000256" key="5">
    <source>
        <dbReference type="ARBA" id="ARBA00022840"/>
    </source>
</evidence>
<evidence type="ECO:0000259" key="6">
    <source>
        <dbReference type="PROSITE" id="PS50893"/>
    </source>
</evidence>
<dbReference type="SUPFAM" id="SSF50331">
    <property type="entry name" value="MOP-like"/>
    <property type="match status" value="1"/>
</dbReference>
<proteinExistence type="predicted"/>
<dbReference type="PROSITE" id="PS00211">
    <property type="entry name" value="ABC_TRANSPORTER_1"/>
    <property type="match status" value="1"/>
</dbReference>
<dbReference type="GO" id="GO:0005524">
    <property type="term" value="F:ATP binding"/>
    <property type="evidence" value="ECO:0007669"/>
    <property type="project" value="UniProtKB-KW"/>
</dbReference>
<dbReference type="InterPro" id="IPR047641">
    <property type="entry name" value="ABC_transpr_MalK/UgpC-like"/>
</dbReference>
<dbReference type="RefSeq" id="WP_219801183.1">
    <property type="nucleotide sequence ID" value="NZ_CP080096.1"/>
</dbReference>
<dbReference type="Proteomes" id="UP000826462">
    <property type="component" value="Chromosome 2"/>
</dbReference>
<keyword evidence="5 7" id="KW-0067">ATP-binding</keyword>
<dbReference type="InterPro" id="IPR008995">
    <property type="entry name" value="Mo/tungstate-bd_C_term_dom"/>
</dbReference>
<dbReference type="SMART" id="SM00382">
    <property type="entry name" value="AAA"/>
    <property type="match status" value="1"/>
</dbReference>
<dbReference type="Pfam" id="PF00005">
    <property type="entry name" value="ABC_tran"/>
    <property type="match status" value="1"/>
</dbReference>
<dbReference type="EMBL" id="CP080096">
    <property type="protein sequence ID" value="QYD71754.1"/>
    <property type="molecule type" value="Genomic_DNA"/>
</dbReference>
<evidence type="ECO:0000256" key="1">
    <source>
        <dbReference type="ARBA" id="ARBA00022448"/>
    </source>
</evidence>
<keyword evidence="8" id="KW-1185">Reference proteome</keyword>
<dbReference type="Pfam" id="PF08402">
    <property type="entry name" value="TOBE_2"/>
    <property type="match status" value="1"/>
</dbReference>
<reference evidence="7 8" key="1">
    <citation type="submission" date="2021-07" db="EMBL/GenBank/DDBJ databases">
        <title>Paraburkholderia edwinii protects Aspergillus sp. from phenazines by acting as a toxin sponge.</title>
        <authorList>
            <person name="Dahlstrom K.M."/>
            <person name="Newman D.K."/>
        </authorList>
    </citation>
    <scope>NUCLEOTIDE SEQUENCE [LARGE SCALE GENOMIC DNA]</scope>
    <source>
        <strain evidence="7 8">Pe01</strain>
    </source>
</reference>
<evidence type="ECO:0000313" key="7">
    <source>
        <dbReference type="EMBL" id="QYD71754.1"/>
    </source>
</evidence>
<dbReference type="PANTHER" id="PTHR43875">
    <property type="entry name" value="MALTODEXTRIN IMPORT ATP-BINDING PROTEIN MSMX"/>
    <property type="match status" value="1"/>
</dbReference>
<accession>A0ABX8UXQ8</accession>
<keyword evidence="3" id="KW-0472">Membrane</keyword>
<dbReference type="InterPro" id="IPR003593">
    <property type="entry name" value="AAA+_ATPase"/>
</dbReference>
<keyword evidence="3" id="KW-0997">Cell inner membrane</keyword>
<dbReference type="InterPro" id="IPR013611">
    <property type="entry name" value="Transp-assoc_OB_typ2"/>
</dbReference>
<gene>
    <name evidence="7" type="ORF">KZJ38_32770</name>
</gene>
<name>A0ABX8UXQ8_9BURK</name>
<feature type="domain" description="ABC transporter" evidence="6">
    <location>
        <begin position="4"/>
        <end position="252"/>
    </location>
</feature>
<keyword evidence="4" id="KW-0547">Nucleotide-binding</keyword>
<dbReference type="InterPro" id="IPR027417">
    <property type="entry name" value="P-loop_NTPase"/>
</dbReference>
<evidence type="ECO:0000313" key="8">
    <source>
        <dbReference type="Proteomes" id="UP000826462"/>
    </source>
</evidence>
<evidence type="ECO:0000256" key="2">
    <source>
        <dbReference type="ARBA" id="ARBA00022475"/>
    </source>
</evidence>
<protein>
    <submittedName>
        <fullName evidence="7">ABC transporter ATP-binding protein</fullName>
    </submittedName>
</protein>
<evidence type="ECO:0000256" key="4">
    <source>
        <dbReference type="ARBA" id="ARBA00022741"/>
    </source>
</evidence>
<dbReference type="Gene3D" id="2.40.50.100">
    <property type="match status" value="1"/>
</dbReference>